<feature type="region of interest" description="Disordered" evidence="1">
    <location>
        <begin position="1"/>
        <end position="24"/>
    </location>
</feature>
<protein>
    <submittedName>
        <fullName evidence="2">Uncharacterized protein</fullName>
    </submittedName>
</protein>
<sequence>MLPRGSTTGRGLDRRRRDPLPAATRIVQKAFTDEVWR</sequence>
<dbReference type="Proteomes" id="UP000199645">
    <property type="component" value="Unassembled WGS sequence"/>
</dbReference>
<name>A0A1I2MU84_9ACTN</name>
<evidence type="ECO:0000313" key="3">
    <source>
        <dbReference type="Proteomes" id="UP000199645"/>
    </source>
</evidence>
<accession>A0A1I2MU84</accession>
<gene>
    <name evidence="2" type="ORF">SAMN05421541_13338</name>
</gene>
<keyword evidence="3" id="KW-1185">Reference proteome</keyword>
<dbReference type="EMBL" id="FONV01000033">
    <property type="protein sequence ID" value="SFF94460.1"/>
    <property type="molecule type" value="Genomic_DNA"/>
</dbReference>
<evidence type="ECO:0000256" key="1">
    <source>
        <dbReference type="SAM" id="MobiDB-lite"/>
    </source>
</evidence>
<dbReference type="AlphaFoldDB" id="A0A1I2MU84"/>
<reference evidence="2 3" key="1">
    <citation type="submission" date="2016-10" db="EMBL/GenBank/DDBJ databases">
        <authorList>
            <person name="de Groot N.N."/>
        </authorList>
    </citation>
    <scope>NUCLEOTIDE SEQUENCE [LARGE SCALE GENOMIC DNA]</scope>
    <source>
        <strain evidence="2 3">DSM 43019</strain>
    </source>
</reference>
<dbReference type="STRING" id="35752.SAMN05421541_13338"/>
<evidence type="ECO:0000313" key="2">
    <source>
        <dbReference type="EMBL" id="SFF94460.1"/>
    </source>
</evidence>
<proteinExistence type="predicted"/>
<organism evidence="2 3">
    <name type="scientific">Actinoplanes philippinensis</name>
    <dbReference type="NCBI Taxonomy" id="35752"/>
    <lineage>
        <taxon>Bacteria</taxon>
        <taxon>Bacillati</taxon>
        <taxon>Actinomycetota</taxon>
        <taxon>Actinomycetes</taxon>
        <taxon>Micromonosporales</taxon>
        <taxon>Micromonosporaceae</taxon>
        <taxon>Actinoplanes</taxon>
    </lineage>
</organism>